<organism evidence="9 10">
    <name type="scientific">Filibacter tadaridae</name>
    <dbReference type="NCBI Taxonomy" id="2483811"/>
    <lineage>
        <taxon>Bacteria</taxon>
        <taxon>Bacillati</taxon>
        <taxon>Bacillota</taxon>
        <taxon>Bacilli</taxon>
        <taxon>Bacillales</taxon>
        <taxon>Caryophanaceae</taxon>
        <taxon>Filibacter</taxon>
    </lineage>
</organism>
<dbReference type="InterPro" id="IPR035906">
    <property type="entry name" value="MetI-like_sf"/>
</dbReference>
<feature type="transmembrane region" description="Helical" evidence="7">
    <location>
        <begin position="148"/>
        <end position="168"/>
    </location>
</feature>
<dbReference type="GO" id="GO:0005886">
    <property type="term" value="C:plasma membrane"/>
    <property type="evidence" value="ECO:0007669"/>
    <property type="project" value="UniProtKB-SubCell"/>
</dbReference>
<dbReference type="PANTHER" id="PTHR30151">
    <property type="entry name" value="ALKANE SULFONATE ABC TRANSPORTER-RELATED, MEMBRANE SUBUNIT"/>
    <property type="match status" value="1"/>
</dbReference>
<evidence type="ECO:0000256" key="3">
    <source>
        <dbReference type="ARBA" id="ARBA00022475"/>
    </source>
</evidence>
<feature type="transmembrane region" description="Helical" evidence="7">
    <location>
        <begin position="86"/>
        <end position="110"/>
    </location>
</feature>
<dbReference type="AlphaFoldDB" id="A0A3P5WR20"/>
<evidence type="ECO:0000256" key="1">
    <source>
        <dbReference type="ARBA" id="ARBA00004651"/>
    </source>
</evidence>
<dbReference type="EMBL" id="UXAV01000019">
    <property type="protein sequence ID" value="VDC21066.1"/>
    <property type="molecule type" value="Genomic_DNA"/>
</dbReference>
<keyword evidence="6 7" id="KW-0472">Membrane</keyword>
<evidence type="ECO:0000256" key="2">
    <source>
        <dbReference type="ARBA" id="ARBA00022448"/>
    </source>
</evidence>
<dbReference type="SUPFAM" id="SSF161098">
    <property type="entry name" value="MetI-like"/>
    <property type="match status" value="1"/>
</dbReference>
<accession>A0A3P5WR20</accession>
<dbReference type="Gene3D" id="1.10.3720.10">
    <property type="entry name" value="MetI-like"/>
    <property type="match status" value="1"/>
</dbReference>
<dbReference type="PANTHER" id="PTHR30151:SF0">
    <property type="entry name" value="ABC TRANSPORTER PERMEASE PROTEIN MJ0413-RELATED"/>
    <property type="match status" value="1"/>
</dbReference>
<keyword evidence="3" id="KW-1003">Cell membrane</keyword>
<evidence type="ECO:0000256" key="6">
    <source>
        <dbReference type="ARBA" id="ARBA00023136"/>
    </source>
</evidence>
<feature type="transmembrane region" description="Helical" evidence="7">
    <location>
        <begin position="31"/>
        <end position="48"/>
    </location>
</feature>
<dbReference type="Pfam" id="PF00528">
    <property type="entry name" value="BPD_transp_1"/>
    <property type="match status" value="1"/>
</dbReference>
<dbReference type="PROSITE" id="PS50928">
    <property type="entry name" value="ABC_TM1"/>
    <property type="match status" value="1"/>
</dbReference>
<keyword evidence="5 7" id="KW-1133">Transmembrane helix</keyword>
<evidence type="ECO:0000256" key="4">
    <source>
        <dbReference type="ARBA" id="ARBA00022692"/>
    </source>
</evidence>
<proteinExistence type="inferred from homology"/>
<evidence type="ECO:0000256" key="7">
    <source>
        <dbReference type="RuleBase" id="RU363032"/>
    </source>
</evidence>
<feature type="transmembrane region" description="Helical" evidence="7">
    <location>
        <begin position="212"/>
        <end position="233"/>
    </location>
</feature>
<dbReference type="GO" id="GO:0055085">
    <property type="term" value="P:transmembrane transport"/>
    <property type="evidence" value="ECO:0007669"/>
    <property type="project" value="InterPro"/>
</dbReference>
<dbReference type="CDD" id="cd06261">
    <property type="entry name" value="TM_PBP2"/>
    <property type="match status" value="1"/>
</dbReference>
<gene>
    <name evidence="9" type="primary">ssuC</name>
    <name evidence="9" type="ORF">FILTAD_00540</name>
</gene>
<dbReference type="Proteomes" id="UP000270468">
    <property type="component" value="Unassembled WGS sequence"/>
</dbReference>
<comment type="similarity">
    <text evidence="7">Belongs to the binding-protein-dependent transport system permease family.</text>
</comment>
<feature type="domain" description="ABC transmembrane type-1" evidence="8">
    <location>
        <begin position="82"/>
        <end position="262"/>
    </location>
</feature>
<dbReference type="RefSeq" id="WP_238988126.1">
    <property type="nucleotide sequence ID" value="NZ_CBCRXF010000012.1"/>
</dbReference>
<protein>
    <submittedName>
        <fullName evidence="9">Aliphatic sulfonates transport permease protein SsuC</fullName>
    </submittedName>
</protein>
<comment type="subcellular location">
    <subcellularLocation>
        <location evidence="1 7">Cell membrane</location>
        <topology evidence="1 7">Multi-pass membrane protein</topology>
    </subcellularLocation>
</comment>
<name>A0A3P5WR20_9BACL</name>
<sequence length="273" mass="30390">MKKDKTVGRHDPFEIEQREWKQRQTKERLKQLLTIASPLLLLLLWEFMSRTGIMDIRFFPPPTAIMGTFIEMLSSGEMANHIGVSLYRILLGFLLGVIPGIIVGLLMGLYSPIRHFISPIVMALMPIPTLALLPIIIILFGIGDLSKVITIAGSVFFPVVINTVAGVINIDSIYLDVAKNYGADRKSFFLKIALPGAMPVMLEGIQMGQAIALLTIVAAEMMGATSGIGFLIWTSYKAFLLQEMYVGLILISFFGYLFSLLLRGIQKKILPWR</sequence>
<evidence type="ECO:0000256" key="5">
    <source>
        <dbReference type="ARBA" id="ARBA00022989"/>
    </source>
</evidence>
<reference evidence="9 10" key="1">
    <citation type="submission" date="2018-11" db="EMBL/GenBank/DDBJ databases">
        <authorList>
            <person name="Criscuolo A."/>
        </authorList>
    </citation>
    <scope>NUCLEOTIDE SEQUENCE [LARGE SCALE GENOMIC DNA]</scope>
    <source>
        <strain evidence="9">ATB-66</strain>
    </source>
</reference>
<dbReference type="InterPro" id="IPR000515">
    <property type="entry name" value="MetI-like"/>
</dbReference>
<evidence type="ECO:0000313" key="10">
    <source>
        <dbReference type="Proteomes" id="UP000270468"/>
    </source>
</evidence>
<feature type="transmembrane region" description="Helical" evidence="7">
    <location>
        <begin position="116"/>
        <end position="141"/>
    </location>
</feature>
<evidence type="ECO:0000259" key="8">
    <source>
        <dbReference type="PROSITE" id="PS50928"/>
    </source>
</evidence>
<keyword evidence="4 7" id="KW-0812">Transmembrane</keyword>
<keyword evidence="10" id="KW-1185">Reference proteome</keyword>
<keyword evidence="2 7" id="KW-0813">Transport</keyword>
<evidence type="ECO:0000313" key="9">
    <source>
        <dbReference type="EMBL" id="VDC21066.1"/>
    </source>
</evidence>
<feature type="transmembrane region" description="Helical" evidence="7">
    <location>
        <begin position="245"/>
        <end position="265"/>
    </location>
</feature>